<sequence length="320" mass="35336">MAKPRLFVTRLLPDAVEERIRRDYDAILNPEDRPYTPDDLVRLAAGVDGILTTSAEKWPAEIIARLPERVRIIASFSVGYEHIDLEACRKRGIVATNTPDVLTEATADIAMLCLLGAARRAWEAETMLRQRRWERWKSTELLGLELSGRVLGIVGMGRIGLATARRARGFGMVIHYHNRRRLPADKEEGAVYHATLEELLPHCHFLSLNAPGGAETHHLLDARTIELLPQGAVVVNTARGTLIDDEALIAALRSGRLFAAGLDVFAGEPNIHPGYYDLPNCFLLPHIGSATIETRNAMGFRALDNLDAFFAGRPAPDALT</sequence>
<dbReference type="InterPro" id="IPR006140">
    <property type="entry name" value="D-isomer_DH_NAD-bd"/>
</dbReference>
<dbReference type="InterPro" id="IPR029753">
    <property type="entry name" value="D-isomer_DH_CS"/>
</dbReference>
<protein>
    <submittedName>
        <fullName evidence="6">D-glycerate dehydrogenase</fullName>
        <ecNumber evidence="6">1.1.1.-</ecNumber>
    </submittedName>
</protein>
<dbReference type="RefSeq" id="WP_418158540.1">
    <property type="nucleotide sequence ID" value="NZ_JBBLZC010000004.1"/>
</dbReference>
<dbReference type="CDD" id="cd05301">
    <property type="entry name" value="GDH"/>
    <property type="match status" value="1"/>
</dbReference>
<evidence type="ECO:0000259" key="4">
    <source>
        <dbReference type="Pfam" id="PF00389"/>
    </source>
</evidence>
<dbReference type="EMBL" id="JBBLZC010000004">
    <property type="protein sequence ID" value="MEK0082695.1"/>
    <property type="molecule type" value="Genomic_DNA"/>
</dbReference>
<feature type="domain" description="D-isomer specific 2-hydroxyacid dehydrogenase catalytic" evidence="4">
    <location>
        <begin position="32"/>
        <end position="318"/>
    </location>
</feature>
<dbReference type="SUPFAM" id="SSF52283">
    <property type="entry name" value="Formate/glycerate dehydrogenase catalytic domain-like"/>
    <property type="match status" value="1"/>
</dbReference>
<dbReference type="Pfam" id="PF00389">
    <property type="entry name" value="2-Hacid_dh"/>
    <property type="match status" value="1"/>
</dbReference>
<dbReference type="Gene3D" id="3.40.50.720">
    <property type="entry name" value="NAD(P)-binding Rossmann-like Domain"/>
    <property type="match status" value="2"/>
</dbReference>
<dbReference type="PANTHER" id="PTHR10996">
    <property type="entry name" value="2-HYDROXYACID DEHYDROGENASE-RELATED"/>
    <property type="match status" value="1"/>
</dbReference>
<dbReference type="InterPro" id="IPR036291">
    <property type="entry name" value="NAD(P)-bd_dom_sf"/>
</dbReference>
<accession>A0ABU8XQK7</accession>
<evidence type="ECO:0000313" key="6">
    <source>
        <dbReference type="EMBL" id="MEK0082695.1"/>
    </source>
</evidence>
<evidence type="ECO:0000259" key="5">
    <source>
        <dbReference type="Pfam" id="PF02826"/>
    </source>
</evidence>
<keyword evidence="2 3" id="KW-0560">Oxidoreductase</keyword>
<dbReference type="PROSITE" id="PS00670">
    <property type="entry name" value="D_2_HYDROXYACID_DH_2"/>
    <property type="match status" value="1"/>
</dbReference>
<dbReference type="GO" id="GO:0016491">
    <property type="term" value="F:oxidoreductase activity"/>
    <property type="evidence" value="ECO:0007669"/>
    <property type="project" value="UniProtKB-KW"/>
</dbReference>
<dbReference type="Pfam" id="PF02826">
    <property type="entry name" value="2-Hacid_dh_C"/>
    <property type="match status" value="1"/>
</dbReference>
<name>A0ABU8XQK7_9PROT</name>
<keyword evidence="7" id="KW-1185">Reference proteome</keyword>
<comment type="caution">
    <text evidence="6">The sequence shown here is derived from an EMBL/GenBank/DDBJ whole genome shotgun (WGS) entry which is preliminary data.</text>
</comment>
<dbReference type="PANTHER" id="PTHR10996:SF283">
    <property type="entry name" value="GLYOXYLATE_HYDROXYPYRUVATE REDUCTASE B"/>
    <property type="match status" value="1"/>
</dbReference>
<evidence type="ECO:0000256" key="2">
    <source>
        <dbReference type="ARBA" id="ARBA00023002"/>
    </source>
</evidence>
<dbReference type="PROSITE" id="PS00671">
    <property type="entry name" value="D_2_HYDROXYACID_DH_3"/>
    <property type="match status" value="1"/>
</dbReference>
<evidence type="ECO:0000256" key="3">
    <source>
        <dbReference type="RuleBase" id="RU003719"/>
    </source>
</evidence>
<dbReference type="Proteomes" id="UP001375743">
    <property type="component" value="Unassembled WGS sequence"/>
</dbReference>
<dbReference type="PROSITE" id="PS00065">
    <property type="entry name" value="D_2_HYDROXYACID_DH_1"/>
    <property type="match status" value="1"/>
</dbReference>
<comment type="similarity">
    <text evidence="1 3">Belongs to the D-isomer specific 2-hydroxyacid dehydrogenase family.</text>
</comment>
<dbReference type="SUPFAM" id="SSF51735">
    <property type="entry name" value="NAD(P)-binding Rossmann-fold domains"/>
    <property type="match status" value="1"/>
</dbReference>
<gene>
    <name evidence="6" type="ORF">U1T56_06010</name>
</gene>
<dbReference type="InterPro" id="IPR050223">
    <property type="entry name" value="D-isomer_2-hydroxyacid_DH"/>
</dbReference>
<dbReference type="InterPro" id="IPR029752">
    <property type="entry name" value="D-isomer_DH_CS1"/>
</dbReference>
<proteinExistence type="inferred from homology"/>
<dbReference type="EC" id="1.1.1.-" evidence="6"/>
<organism evidence="6 7">
    <name type="scientific">Benzoatithermus flavus</name>
    <dbReference type="NCBI Taxonomy" id="3108223"/>
    <lineage>
        <taxon>Bacteria</taxon>
        <taxon>Pseudomonadati</taxon>
        <taxon>Pseudomonadota</taxon>
        <taxon>Alphaproteobacteria</taxon>
        <taxon>Geminicoccales</taxon>
        <taxon>Geminicoccaceae</taxon>
        <taxon>Benzoatithermus</taxon>
    </lineage>
</organism>
<evidence type="ECO:0000256" key="1">
    <source>
        <dbReference type="ARBA" id="ARBA00005854"/>
    </source>
</evidence>
<dbReference type="InterPro" id="IPR006139">
    <property type="entry name" value="D-isomer_2_OHA_DH_cat_dom"/>
</dbReference>
<feature type="domain" description="D-isomer specific 2-hydroxyacid dehydrogenase NAD-binding" evidence="5">
    <location>
        <begin position="113"/>
        <end position="288"/>
    </location>
</feature>
<reference evidence="6 7" key="1">
    <citation type="submission" date="2024-01" db="EMBL/GenBank/DDBJ databases">
        <title>Multi-omics insights into the function and evolution of sodium benzoate biodegradation pathways in Benzoatithermus flavus gen. nov., sp. nov. from hot spring.</title>
        <authorList>
            <person name="Hu C.-J."/>
            <person name="Li W.-J."/>
        </authorList>
    </citation>
    <scope>NUCLEOTIDE SEQUENCE [LARGE SCALE GENOMIC DNA]</scope>
    <source>
        <strain evidence="6 7">SYSU G07066</strain>
    </source>
</reference>
<evidence type="ECO:0000313" key="7">
    <source>
        <dbReference type="Proteomes" id="UP001375743"/>
    </source>
</evidence>